<accession>A0ABP6S8Z9</accession>
<evidence type="ECO:0000313" key="1">
    <source>
        <dbReference type="EMBL" id="GAA3371135.1"/>
    </source>
</evidence>
<gene>
    <name evidence="1" type="ORF">GCM10020367_20580</name>
</gene>
<dbReference type="Proteomes" id="UP001499990">
    <property type="component" value="Unassembled WGS sequence"/>
</dbReference>
<evidence type="ECO:0000313" key="2">
    <source>
        <dbReference type="Proteomes" id="UP001499990"/>
    </source>
</evidence>
<proteinExistence type="predicted"/>
<comment type="caution">
    <text evidence="1">The sequence shown here is derived from an EMBL/GenBank/DDBJ whole genome shotgun (WGS) entry which is preliminary data.</text>
</comment>
<reference evidence="2" key="1">
    <citation type="journal article" date="2019" name="Int. J. Syst. Evol. Microbiol.">
        <title>The Global Catalogue of Microorganisms (GCM) 10K type strain sequencing project: providing services to taxonomists for standard genome sequencing and annotation.</title>
        <authorList>
            <consortium name="The Broad Institute Genomics Platform"/>
            <consortium name="The Broad Institute Genome Sequencing Center for Infectious Disease"/>
            <person name="Wu L."/>
            <person name="Ma J."/>
        </authorList>
    </citation>
    <scope>NUCLEOTIDE SEQUENCE [LARGE SCALE GENOMIC DNA]</scope>
    <source>
        <strain evidence="2">JCM 9651</strain>
    </source>
</reference>
<protein>
    <submittedName>
        <fullName evidence="1">Uncharacterized protein</fullName>
    </submittedName>
</protein>
<name>A0ABP6S8Z9_9ACTN</name>
<organism evidence="1 2">
    <name type="scientific">Streptomyces sannanensis</name>
    <dbReference type="NCBI Taxonomy" id="285536"/>
    <lineage>
        <taxon>Bacteria</taxon>
        <taxon>Bacillati</taxon>
        <taxon>Actinomycetota</taxon>
        <taxon>Actinomycetes</taxon>
        <taxon>Kitasatosporales</taxon>
        <taxon>Streptomycetaceae</taxon>
        <taxon>Streptomyces</taxon>
    </lineage>
</organism>
<dbReference type="EMBL" id="BAAAYL010000001">
    <property type="protein sequence ID" value="GAA3371135.1"/>
    <property type="molecule type" value="Genomic_DNA"/>
</dbReference>
<keyword evidence="2" id="KW-1185">Reference proteome</keyword>
<sequence>MLDALRIDPDGTTTRLTLPLQTAEQARALREQVGGFVEVAKYGRTDGDGVAIGASFIVHETGARDLPPNPYATRLAAALARRRLPYQLHGPIVLLGLPNTAGELGSLTGNVRDTAEALSSALREAA</sequence>